<feature type="region of interest" description="Disordered" evidence="9">
    <location>
        <begin position="1284"/>
        <end position="1312"/>
    </location>
</feature>
<organism evidence="13">
    <name type="scientific">Notodromas monacha</name>
    <dbReference type="NCBI Taxonomy" id="399045"/>
    <lineage>
        <taxon>Eukaryota</taxon>
        <taxon>Metazoa</taxon>
        <taxon>Ecdysozoa</taxon>
        <taxon>Arthropoda</taxon>
        <taxon>Crustacea</taxon>
        <taxon>Oligostraca</taxon>
        <taxon>Ostracoda</taxon>
        <taxon>Podocopa</taxon>
        <taxon>Podocopida</taxon>
        <taxon>Cypridocopina</taxon>
        <taxon>Cypridoidea</taxon>
        <taxon>Cyprididae</taxon>
        <taxon>Notodromas</taxon>
    </lineage>
</organism>
<keyword evidence="3 10" id="KW-0812">Transmembrane</keyword>
<sequence length="1320" mass="141398">MGAESFALVAAAALVLVVAAEVVSGCPPPCDCPVPGHQSGRVSCDGSALTNREAWAIEKIVSLVPVDVRELNITGFSFVRIPTGVFQSFRGLKGLSVKNSGVKEVASAAFLGLAELRSLDLSGNDLLSLGLNTFHSLDRLQNVDLSKNPLVCGCDIKWLWEWSQNSKTVTATCTDGRTLNSRVEFDGCPRSKRVADLLMHPVGKQLMFAGDSVTLTCSAVAQKPDSLNVFWVKGGAPVNSSFPGVTLLRPELRRVDIEISVLSAVHDGDWTCVANSSLEIETKELQLRVISEHTAYCPDTITEGNRGRFTWPKSLEGTKVLLSCGSGDEFSAKAPSGTSPKSASDRNPVVAHHCRSRGVWDELDESACPFVSVSTKILQQFSETSIRNMPNEDSALKSANLLKNYTANTTVIRDPIDIVFIARTLDNYVEYAPEIAKHTRELAGELVEIASVIQGLQNEALLREAQFSPLYGRTLTRIVSCLEKIPQHIRDFYHGGTRISISAQPVEAASFAGLHCKWVKKDINHREITCKHLQMLEGESSSMPWPDVTMDDEDVLASIAIPGDILSPGALGKQLIGLTWNEWTNRHQGREKRFTGRRGDSRNQQRFDFFAFESYSLFLDDNENRVIAGPVFGCKTSPFPSLEPDPKISVDVSIRLPFDIPASVARDVVALHDQDVDGRLPPPILAGAMWNESTARWDVGGRHCSVVSINDAVVLLSCHRCGYYGVSVERKFFLRLKPGAAGFQKLPHPLIFVGSVICVGCLLVGIGVLWLEQRRISWPSLMRHTLANSWVSIALLVSLYCGGIFQTGNAKACQGIGLLLHFLVQASVMWMINSLSYLHSKVKLPYHSVPGSEAEEDPPANVGSLDPPLGDKATLDFAVSDDDAGKQVLQTYLLGYGVPFLLCAVSASVNIREYGGLYVCTLPWRPAAWAVLAPLGIAAVAALVLCLCVACTLQCSLVTGADADDGGVDGGGSGVGEQQAMLNSHVAALLMFAAVVVFAALAVASAEEEVRSAADVAYAALYCAACTLLGVFVFLRFVLLKIDFSGSKAAVAVVPIAPVVAEPEPTPVMVSGSVTSAPAAQTRSHASGGESFAPVVLPPAVVVAQPPVPVVNRVFYDPQQMSVAKRFFEKQRRKQLRAAVVGNPAESWGDGSEAVYAGGDGDETSSHFTSVSNQRPNVGQRMCKWSGFYQQERVVIGQECIGAVAAASAVGAGTPGIDITSGGDAHSDVLLPDVDSEDGLSLMRPTHQATSPSRSIVSDATCATYNSSNVAALRIRGLRDVGAHEGTTALSPPPLREPASASTSSCSTGSCRNKKRETCI</sequence>
<feature type="signal peptide" evidence="11">
    <location>
        <begin position="1"/>
        <end position="25"/>
    </location>
</feature>
<feature type="domain" description="Ig-like" evidence="12">
    <location>
        <begin position="189"/>
        <end position="286"/>
    </location>
</feature>
<evidence type="ECO:0000256" key="7">
    <source>
        <dbReference type="ARBA" id="ARBA00023157"/>
    </source>
</evidence>
<evidence type="ECO:0000256" key="8">
    <source>
        <dbReference type="ARBA" id="ARBA00023170"/>
    </source>
</evidence>
<name>A0A7R9BLT9_9CRUS</name>
<keyword evidence="8" id="KW-0675">Receptor</keyword>
<dbReference type="InterPro" id="IPR051963">
    <property type="entry name" value="Adhesion_GPCR_A"/>
</dbReference>
<evidence type="ECO:0000256" key="9">
    <source>
        <dbReference type="SAM" id="MobiDB-lite"/>
    </source>
</evidence>
<gene>
    <name evidence="13" type="ORF">NMOB1V02_LOCUS5162</name>
</gene>
<feature type="transmembrane region" description="Helical" evidence="10">
    <location>
        <begin position="750"/>
        <end position="771"/>
    </location>
</feature>
<feature type="transmembrane region" description="Helical" evidence="10">
    <location>
        <begin position="931"/>
        <end position="953"/>
    </location>
</feature>
<evidence type="ECO:0000256" key="3">
    <source>
        <dbReference type="ARBA" id="ARBA00022692"/>
    </source>
</evidence>
<dbReference type="SUPFAM" id="SSF48726">
    <property type="entry name" value="Immunoglobulin"/>
    <property type="match status" value="1"/>
</dbReference>
<dbReference type="Gene3D" id="3.80.10.10">
    <property type="entry name" value="Ribonuclease Inhibitor"/>
    <property type="match status" value="1"/>
</dbReference>
<dbReference type="PROSITE" id="PS50835">
    <property type="entry name" value="IG_LIKE"/>
    <property type="match status" value="1"/>
</dbReference>
<proteinExistence type="inferred from homology"/>
<protein>
    <recommendedName>
        <fullName evidence="12">Ig-like domain-containing protein</fullName>
    </recommendedName>
</protein>
<keyword evidence="6 10" id="KW-0472">Membrane</keyword>
<keyword evidence="4 11" id="KW-0732">Signal</keyword>
<feature type="compositionally biased region" description="Low complexity" evidence="9">
    <location>
        <begin position="1299"/>
        <end position="1311"/>
    </location>
</feature>
<dbReference type="PANTHER" id="PTHR45930">
    <property type="entry name" value="G-PROTEIN COUPLED RECEPTOR 124-LIKE PROTEIN"/>
    <property type="match status" value="1"/>
</dbReference>
<evidence type="ECO:0000256" key="1">
    <source>
        <dbReference type="ARBA" id="ARBA00004141"/>
    </source>
</evidence>
<dbReference type="EMBL" id="CAJPEX010000904">
    <property type="protein sequence ID" value="CAG0917581.1"/>
    <property type="molecule type" value="Genomic_DNA"/>
</dbReference>
<reference evidence="13" key="1">
    <citation type="submission" date="2020-11" db="EMBL/GenBank/DDBJ databases">
        <authorList>
            <person name="Tran Van P."/>
        </authorList>
    </citation>
    <scope>NUCLEOTIDE SEQUENCE</scope>
</reference>
<dbReference type="EMBL" id="OA882941">
    <property type="protein sequence ID" value="CAD7277429.1"/>
    <property type="molecule type" value="Genomic_DNA"/>
</dbReference>
<evidence type="ECO:0000313" key="14">
    <source>
        <dbReference type="Proteomes" id="UP000678499"/>
    </source>
</evidence>
<dbReference type="Proteomes" id="UP000678499">
    <property type="component" value="Unassembled WGS sequence"/>
</dbReference>
<dbReference type="OrthoDB" id="6382960at2759"/>
<dbReference type="InterPro" id="IPR036179">
    <property type="entry name" value="Ig-like_dom_sf"/>
</dbReference>
<feature type="chain" id="PRO_5036210131" description="Ig-like domain-containing protein" evidence="11">
    <location>
        <begin position="26"/>
        <end position="1320"/>
    </location>
</feature>
<comment type="similarity">
    <text evidence="2">Belongs to the G-protein coupled receptor 2 family. Adhesion G-protein coupled receptor (ADGR) subfamily.</text>
</comment>
<evidence type="ECO:0000256" key="10">
    <source>
        <dbReference type="SAM" id="Phobius"/>
    </source>
</evidence>
<evidence type="ECO:0000256" key="4">
    <source>
        <dbReference type="ARBA" id="ARBA00022729"/>
    </source>
</evidence>
<dbReference type="InterPro" id="IPR003599">
    <property type="entry name" value="Ig_sub"/>
</dbReference>
<dbReference type="InterPro" id="IPR000832">
    <property type="entry name" value="GPCR_2_secretin-like"/>
</dbReference>
<dbReference type="GO" id="GO:0005886">
    <property type="term" value="C:plasma membrane"/>
    <property type="evidence" value="ECO:0007669"/>
    <property type="project" value="TreeGrafter"/>
</dbReference>
<dbReference type="GO" id="GO:0004930">
    <property type="term" value="F:G protein-coupled receptor activity"/>
    <property type="evidence" value="ECO:0007669"/>
    <property type="project" value="InterPro"/>
</dbReference>
<evidence type="ECO:0000256" key="11">
    <source>
        <dbReference type="SAM" id="SignalP"/>
    </source>
</evidence>
<dbReference type="SUPFAM" id="SSF52058">
    <property type="entry name" value="L domain-like"/>
    <property type="match status" value="1"/>
</dbReference>
<feature type="transmembrane region" description="Helical" evidence="10">
    <location>
        <begin position="893"/>
        <end position="911"/>
    </location>
</feature>
<feature type="transmembrane region" description="Helical" evidence="10">
    <location>
        <begin position="986"/>
        <end position="1004"/>
    </location>
</feature>
<dbReference type="InterPro" id="IPR001611">
    <property type="entry name" value="Leu-rich_rpt"/>
</dbReference>
<feature type="transmembrane region" description="Helical" evidence="10">
    <location>
        <begin position="1016"/>
        <end position="1039"/>
    </location>
</feature>
<dbReference type="Gene3D" id="1.20.1070.10">
    <property type="entry name" value="Rhodopsin 7-helix transmembrane proteins"/>
    <property type="match status" value="1"/>
</dbReference>
<evidence type="ECO:0000256" key="5">
    <source>
        <dbReference type="ARBA" id="ARBA00022989"/>
    </source>
</evidence>
<dbReference type="PANTHER" id="PTHR45930:SF4">
    <property type="entry name" value="ADHESION G PROTEIN-COUPLED RECEPTOR A3"/>
    <property type="match status" value="1"/>
</dbReference>
<dbReference type="InterPro" id="IPR058808">
    <property type="entry name" value="GAIN_ADGRA2/3"/>
</dbReference>
<dbReference type="Pfam" id="PF00002">
    <property type="entry name" value="7tm_2"/>
    <property type="match status" value="1"/>
</dbReference>
<dbReference type="Gene3D" id="2.60.40.10">
    <property type="entry name" value="Immunoglobulins"/>
    <property type="match status" value="1"/>
</dbReference>
<dbReference type="InterPro" id="IPR007110">
    <property type="entry name" value="Ig-like_dom"/>
</dbReference>
<dbReference type="InterPro" id="IPR013783">
    <property type="entry name" value="Ig-like_fold"/>
</dbReference>
<comment type="subcellular location">
    <subcellularLocation>
        <location evidence="1">Membrane</location>
        <topology evidence="1">Multi-pass membrane protein</topology>
    </subcellularLocation>
</comment>
<dbReference type="GO" id="GO:0007166">
    <property type="term" value="P:cell surface receptor signaling pathway"/>
    <property type="evidence" value="ECO:0007669"/>
    <property type="project" value="TreeGrafter"/>
</dbReference>
<evidence type="ECO:0000313" key="13">
    <source>
        <dbReference type="EMBL" id="CAD7277429.1"/>
    </source>
</evidence>
<dbReference type="PROSITE" id="PS51450">
    <property type="entry name" value="LRR"/>
    <property type="match status" value="1"/>
</dbReference>
<keyword evidence="14" id="KW-1185">Reference proteome</keyword>
<evidence type="ECO:0000256" key="6">
    <source>
        <dbReference type="ARBA" id="ARBA00023136"/>
    </source>
</evidence>
<dbReference type="Pfam" id="PF13855">
    <property type="entry name" value="LRR_8"/>
    <property type="match status" value="1"/>
</dbReference>
<dbReference type="SMART" id="SM00409">
    <property type="entry name" value="IG"/>
    <property type="match status" value="1"/>
</dbReference>
<keyword evidence="7" id="KW-1015">Disulfide bond</keyword>
<feature type="transmembrane region" description="Helical" evidence="10">
    <location>
        <begin position="818"/>
        <end position="838"/>
    </location>
</feature>
<feature type="transmembrane region" description="Helical" evidence="10">
    <location>
        <begin position="787"/>
        <end position="806"/>
    </location>
</feature>
<dbReference type="InterPro" id="IPR032675">
    <property type="entry name" value="LRR_dom_sf"/>
</dbReference>
<dbReference type="Pfam" id="PF26588">
    <property type="entry name" value="GAIN_ADGRA3"/>
    <property type="match status" value="1"/>
</dbReference>
<evidence type="ECO:0000259" key="12">
    <source>
        <dbReference type="PROSITE" id="PS50835"/>
    </source>
</evidence>
<accession>A0A7R9BLT9</accession>
<keyword evidence="5 10" id="KW-1133">Transmembrane helix</keyword>
<evidence type="ECO:0000256" key="2">
    <source>
        <dbReference type="ARBA" id="ARBA00007343"/>
    </source>
</evidence>